<sequence length="148" mass="16764">MSTFMETFAQLRDEKRYDEIIAALPYARLMGVEFGEDEQGELLFRLPFLERNVGNVTLPALHGGLIGGFLENTALLHLMWNRESLTTPKIVDFSLDYLRSGRAQTLYAQCEITKQGKRVAHVLIEAWQDDRNKPVAVARAHFLLSPGS</sequence>
<dbReference type="EMBL" id="JBHRXN010000026">
    <property type="protein sequence ID" value="MFC3532412.1"/>
    <property type="molecule type" value="Genomic_DNA"/>
</dbReference>
<dbReference type="Pfam" id="PF03061">
    <property type="entry name" value="4HBT"/>
    <property type="match status" value="1"/>
</dbReference>
<dbReference type="GO" id="GO:0016787">
    <property type="term" value="F:hydrolase activity"/>
    <property type="evidence" value="ECO:0007669"/>
    <property type="project" value="UniProtKB-KW"/>
</dbReference>
<dbReference type="CDD" id="cd03443">
    <property type="entry name" value="PaaI_thioesterase"/>
    <property type="match status" value="1"/>
</dbReference>
<organism evidence="2 3">
    <name type="scientific">Vogesella facilis</name>
    <dbReference type="NCBI Taxonomy" id="1655232"/>
    <lineage>
        <taxon>Bacteria</taxon>
        <taxon>Pseudomonadati</taxon>
        <taxon>Pseudomonadota</taxon>
        <taxon>Betaproteobacteria</taxon>
        <taxon>Neisseriales</taxon>
        <taxon>Chromobacteriaceae</taxon>
        <taxon>Vogesella</taxon>
    </lineage>
</organism>
<proteinExistence type="predicted"/>
<dbReference type="Proteomes" id="UP001595741">
    <property type="component" value="Unassembled WGS sequence"/>
</dbReference>
<accession>A0ABV7RGH7</accession>
<evidence type="ECO:0000313" key="2">
    <source>
        <dbReference type="EMBL" id="MFC3532412.1"/>
    </source>
</evidence>
<feature type="domain" description="Thioesterase" evidence="1">
    <location>
        <begin position="61"/>
        <end position="133"/>
    </location>
</feature>
<dbReference type="Gene3D" id="3.10.129.10">
    <property type="entry name" value="Hotdog Thioesterase"/>
    <property type="match status" value="1"/>
</dbReference>
<dbReference type="SUPFAM" id="SSF54637">
    <property type="entry name" value="Thioesterase/thiol ester dehydrase-isomerase"/>
    <property type="match status" value="1"/>
</dbReference>
<dbReference type="InterPro" id="IPR029069">
    <property type="entry name" value="HotDog_dom_sf"/>
</dbReference>
<keyword evidence="3" id="KW-1185">Reference proteome</keyword>
<evidence type="ECO:0000313" key="3">
    <source>
        <dbReference type="Proteomes" id="UP001595741"/>
    </source>
</evidence>
<dbReference type="RefSeq" id="WP_386091147.1">
    <property type="nucleotide sequence ID" value="NZ_JBHRXN010000026.1"/>
</dbReference>
<comment type="caution">
    <text evidence="2">The sequence shown here is derived from an EMBL/GenBank/DDBJ whole genome shotgun (WGS) entry which is preliminary data.</text>
</comment>
<evidence type="ECO:0000259" key="1">
    <source>
        <dbReference type="Pfam" id="PF03061"/>
    </source>
</evidence>
<gene>
    <name evidence="2" type="ORF">ACFOLG_09450</name>
</gene>
<keyword evidence="2" id="KW-0378">Hydrolase</keyword>
<dbReference type="EC" id="3.1.2.-" evidence="2"/>
<reference evidence="3" key="1">
    <citation type="journal article" date="2019" name="Int. J. Syst. Evol. Microbiol.">
        <title>The Global Catalogue of Microorganisms (GCM) 10K type strain sequencing project: providing services to taxonomists for standard genome sequencing and annotation.</title>
        <authorList>
            <consortium name="The Broad Institute Genomics Platform"/>
            <consortium name="The Broad Institute Genome Sequencing Center for Infectious Disease"/>
            <person name="Wu L."/>
            <person name="Ma J."/>
        </authorList>
    </citation>
    <scope>NUCLEOTIDE SEQUENCE [LARGE SCALE GENOMIC DNA]</scope>
    <source>
        <strain evidence="3">KCTC 42742</strain>
    </source>
</reference>
<dbReference type="InterPro" id="IPR006683">
    <property type="entry name" value="Thioestr_dom"/>
</dbReference>
<name>A0ABV7RGH7_9NEIS</name>
<protein>
    <submittedName>
        <fullName evidence="2">PaaI family thioesterase</fullName>
        <ecNumber evidence="2">3.1.2.-</ecNumber>
    </submittedName>
</protein>